<name>A0AAN8KZI9_9TELE</name>
<dbReference type="Proteomes" id="UP001356427">
    <property type="component" value="Unassembled WGS sequence"/>
</dbReference>
<evidence type="ECO:0000256" key="1">
    <source>
        <dbReference type="SAM" id="MobiDB-lite"/>
    </source>
</evidence>
<accession>A0AAN8KZI9</accession>
<evidence type="ECO:0000313" key="3">
    <source>
        <dbReference type="Proteomes" id="UP001356427"/>
    </source>
</evidence>
<feature type="region of interest" description="Disordered" evidence="1">
    <location>
        <begin position="63"/>
        <end position="101"/>
    </location>
</feature>
<keyword evidence="3" id="KW-1185">Reference proteome</keyword>
<gene>
    <name evidence="2" type="ORF">J4Q44_G00311940</name>
</gene>
<comment type="caution">
    <text evidence="2">The sequence shown here is derived from an EMBL/GenBank/DDBJ whole genome shotgun (WGS) entry which is preliminary data.</text>
</comment>
<dbReference type="EMBL" id="JAGTTL010000030">
    <property type="protein sequence ID" value="KAK6298139.1"/>
    <property type="molecule type" value="Genomic_DNA"/>
</dbReference>
<proteinExistence type="predicted"/>
<protein>
    <submittedName>
        <fullName evidence="2">Uncharacterized protein</fullName>
    </submittedName>
</protein>
<organism evidence="2 3">
    <name type="scientific">Coregonus suidteri</name>
    <dbReference type="NCBI Taxonomy" id="861788"/>
    <lineage>
        <taxon>Eukaryota</taxon>
        <taxon>Metazoa</taxon>
        <taxon>Chordata</taxon>
        <taxon>Craniata</taxon>
        <taxon>Vertebrata</taxon>
        <taxon>Euteleostomi</taxon>
        <taxon>Actinopterygii</taxon>
        <taxon>Neopterygii</taxon>
        <taxon>Teleostei</taxon>
        <taxon>Protacanthopterygii</taxon>
        <taxon>Salmoniformes</taxon>
        <taxon>Salmonidae</taxon>
        <taxon>Coregoninae</taxon>
        <taxon>Coregonus</taxon>
    </lineage>
</organism>
<evidence type="ECO:0000313" key="2">
    <source>
        <dbReference type="EMBL" id="KAK6298139.1"/>
    </source>
</evidence>
<sequence length="101" mass="11417">MRSLRFCAFMRSLRFCTFMRSLRFCAVTQEWFPRKSRVVQSSFSCSLLSLGLSKVRNTSAPITREFGSMSNPPHNRRPRGNYASPGPPHPAGSSETSRLDS</sequence>
<reference evidence="2 3" key="1">
    <citation type="submission" date="2021-04" db="EMBL/GenBank/DDBJ databases">
        <authorList>
            <person name="De Guttry C."/>
            <person name="Zahm M."/>
            <person name="Klopp C."/>
            <person name="Cabau C."/>
            <person name="Louis A."/>
            <person name="Berthelot C."/>
            <person name="Parey E."/>
            <person name="Roest Crollius H."/>
            <person name="Montfort J."/>
            <person name="Robinson-Rechavi M."/>
            <person name="Bucao C."/>
            <person name="Bouchez O."/>
            <person name="Gislard M."/>
            <person name="Lluch J."/>
            <person name="Milhes M."/>
            <person name="Lampietro C."/>
            <person name="Lopez Roques C."/>
            <person name="Donnadieu C."/>
            <person name="Braasch I."/>
            <person name="Desvignes T."/>
            <person name="Postlethwait J."/>
            <person name="Bobe J."/>
            <person name="Wedekind C."/>
            <person name="Guiguen Y."/>
        </authorList>
    </citation>
    <scope>NUCLEOTIDE SEQUENCE [LARGE SCALE GENOMIC DNA]</scope>
    <source>
        <strain evidence="2">Cs_M1</strain>
        <tissue evidence="2">Blood</tissue>
    </source>
</reference>
<dbReference type="AlphaFoldDB" id="A0AAN8KZI9"/>